<comment type="caution">
    <text evidence="1">The sequence shown here is derived from an EMBL/GenBank/DDBJ whole genome shotgun (WGS) entry which is preliminary data.</text>
</comment>
<keyword evidence="2" id="KW-1185">Reference proteome</keyword>
<accession>A0A2P4PXB2</accession>
<dbReference type="Proteomes" id="UP000018888">
    <property type="component" value="Unassembled WGS sequence"/>
</dbReference>
<reference evidence="1 2" key="1">
    <citation type="journal article" date="2013" name="Proc. Natl. Acad. Sci. U.S.A.">
        <title>Genome of an arbuscular mycorrhizal fungus provides insight into the oldest plant symbiosis.</title>
        <authorList>
            <person name="Tisserant E."/>
            <person name="Malbreil M."/>
            <person name="Kuo A."/>
            <person name="Kohler A."/>
            <person name="Symeonidi A."/>
            <person name="Balestrini R."/>
            <person name="Charron P."/>
            <person name="Duensing N."/>
            <person name="Frei Dit Frey N."/>
            <person name="Gianinazzi-Pearson V."/>
            <person name="Gilbert L.B."/>
            <person name="Handa Y."/>
            <person name="Herr J.R."/>
            <person name="Hijri M."/>
            <person name="Koul R."/>
            <person name="Kawaguchi M."/>
            <person name="Krajinski F."/>
            <person name="Lammers P.J."/>
            <person name="Masclaux F.G."/>
            <person name="Murat C."/>
            <person name="Morin E."/>
            <person name="Ndikumana S."/>
            <person name="Pagni M."/>
            <person name="Petitpierre D."/>
            <person name="Requena N."/>
            <person name="Rosikiewicz P."/>
            <person name="Riley R."/>
            <person name="Saito K."/>
            <person name="San Clemente H."/>
            <person name="Shapiro H."/>
            <person name="van Tuinen D."/>
            <person name="Becard G."/>
            <person name="Bonfante P."/>
            <person name="Paszkowski U."/>
            <person name="Shachar-Hill Y.Y."/>
            <person name="Tuskan G.A."/>
            <person name="Young P.W."/>
            <person name="Sanders I.R."/>
            <person name="Henrissat B."/>
            <person name="Rensing S.A."/>
            <person name="Grigoriev I.V."/>
            <person name="Corradi N."/>
            <person name="Roux C."/>
            <person name="Martin F."/>
        </authorList>
    </citation>
    <scope>NUCLEOTIDE SEQUENCE [LARGE SCALE GENOMIC DNA]</scope>
    <source>
        <strain evidence="1 2">DAOM 197198</strain>
    </source>
</reference>
<proteinExistence type="predicted"/>
<dbReference type="AlphaFoldDB" id="A0A2P4PXB2"/>
<evidence type="ECO:0000313" key="1">
    <source>
        <dbReference type="EMBL" id="POG70022.1"/>
    </source>
</evidence>
<sequence length="61" mass="6761">MALSNDKVYGNIEFEGSSSVEFEGSGSEEFKEFKGSGSEEFEESSIKESKARKLIGYLIIE</sequence>
<protein>
    <submittedName>
        <fullName evidence="1">Uncharacterized protein</fullName>
    </submittedName>
</protein>
<name>A0A2P4PXB2_RHIID</name>
<dbReference type="EMBL" id="AUPC02000126">
    <property type="protein sequence ID" value="POG70022.1"/>
    <property type="molecule type" value="Genomic_DNA"/>
</dbReference>
<gene>
    <name evidence="1" type="ORF">GLOIN_2v1776265</name>
</gene>
<organism evidence="1 2">
    <name type="scientific">Rhizophagus irregularis (strain DAOM 181602 / DAOM 197198 / MUCL 43194)</name>
    <name type="common">Arbuscular mycorrhizal fungus</name>
    <name type="synonym">Glomus intraradices</name>
    <dbReference type="NCBI Taxonomy" id="747089"/>
    <lineage>
        <taxon>Eukaryota</taxon>
        <taxon>Fungi</taxon>
        <taxon>Fungi incertae sedis</taxon>
        <taxon>Mucoromycota</taxon>
        <taxon>Glomeromycotina</taxon>
        <taxon>Glomeromycetes</taxon>
        <taxon>Glomerales</taxon>
        <taxon>Glomeraceae</taxon>
        <taxon>Rhizophagus</taxon>
    </lineage>
</organism>
<evidence type="ECO:0000313" key="2">
    <source>
        <dbReference type="Proteomes" id="UP000018888"/>
    </source>
</evidence>
<reference evidence="1 2" key="2">
    <citation type="journal article" date="2018" name="New Phytol.">
        <title>High intraspecific genome diversity in the model arbuscular mycorrhizal symbiont Rhizophagus irregularis.</title>
        <authorList>
            <person name="Chen E.C.H."/>
            <person name="Morin E."/>
            <person name="Beaudet D."/>
            <person name="Noel J."/>
            <person name="Yildirir G."/>
            <person name="Ndikumana S."/>
            <person name="Charron P."/>
            <person name="St-Onge C."/>
            <person name="Giorgi J."/>
            <person name="Kruger M."/>
            <person name="Marton T."/>
            <person name="Ropars J."/>
            <person name="Grigoriev I.V."/>
            <person name="Hainaut M."/>
            <person name="Henrissat B."/>
            <person name="Roux C."/>
            <person name="Martin F."/>
            <person name="Corradi N."/>
        </authorList>
    </citation>
    <scope>NUCLEOTIDE SEQUENCE [LARGE SCALE GENOMIC DNA]</scope>
    <source>
        <strain evidence="1 2">DAOM 197198</strain>
    </source>
</reference>